<dbReference type="EMBL" id="BMLQ01000004">
    <property type="protein sequence ID" value="GGO44914.1"/>
    <property type="molecule type" value="Genomic_DNA"/>
</dbReference>
<evidence type="ECO:0000313" key="3">
    <source>
        <dbReference type="Proteomes" id="UP000642509"/>
    </source>
</evidence>
<proteinExistence type="predicted"/>
<protein>
    <recommendedName>
        <fullName evidence="1">PI3K/PI4K catalytic domain-containing protein</fullName>
    </recommendedName>
</protein>
<keyword evidence="3" id="KW-1185">Reference proteome</keyword>
<dbReference type="RefSeq" id="WP_229672426.1">
    <property type="nucleotide sequence ID" value="NZ_BAAAOU010000005.1"/>
</dbReference>
<gene>
    <name evidence="2" type="ORF">GCM10010977_16410</name>
</gene>
<organism evidence="2 3">
    <name type="scientific">Citricoccus zhacaiensis</name>
    <dbReference type="NCBI Taxonomy" id="489142"/>
    <lineage>
        <taxon>Bacteria</taxon>
        <taxon>Bacillati</taxon>
        <taxon>Actinomycetota</taxon>
        <taxon>Actinomycetes</taxon>
        <taxon>Micrococcales</taxon>
        <taxon>Micrococcaceae</taxon>
        <taxon>Citricoccus</taxon>
    </lineage>
</organism>
<dbReference type="Pfam" id="PF00454">
    <property type="entry name" value="PI3_PI4_kinase"/>
    <property type="match status" value="1"/>
</dbReference>
<dbReference type="NCBIfam" id="TIGR03843">
    <property type="entry name" value="SCO1664 family protein"/>
    <property type="match status" value="1"/>
</dbReference>
<feature type="domain" description="PI3K/PI4K catalytic" evidence="1">
    <location>
        <begin position="108"/>
        <end position="189"/>
    </location>
</feature>
<evidence type="ECO:0000259" key="1">
    <source>
        <dbReference type="Pfam" id="PF00454"/>
    </source>
</evidence>
<comment type="caution">
    <text evidence="2">The sequence shown here is derived from an EMBL/GenBank/DDBJ whole genome shotgun (WGS) entry which is preliminary data.</text>
</comment>
<sequence>MGEMDRPDGKRDARCADRDLDLLERGSIRPLGQLAHSSNETFLVEVVNGPDQTGTSPVTQRLWAIYKPEWGERPLRDFPPGLYRRERAAFLLSESLGWGVVPPTVIREEGPFGVGSLQLFIEHDPAEHYFTLVDTLIDGDPAHLDELRRLAVFDVVANNTDRKAGHVLHGTDGRLWGIDHGLCFAAPFKLRTVIWDFAGERIDAGLLADVAPLADEVPAALAEHLTWFEAAALQQRVQHLLEEQVLPEDPTGMRFPWPLV</sequence>
<dbReference type="InterPro" id="IPR022292">
    <property type="entry name" value="CHP03843"/>
</dbReference>
<dbReference type="InterPro" id="IPR000403">
    <property type="entry name" value="PI3/4_kinase_cat_dom"/>
</dbReference>
<name>A0ABQ2LYV2_9MICC</name>
<evidence type="ECO:0000313" key="2">
    <source>
        <dbReference type="EMBL" id="GGO44914.1"/>
    </source>
</evidence>
<reference evidence="3" key="1">
    <citation type="journal article" date="2019" name="Int. J. Syst. Evol. Microbiol.">
        <title>The Global Catalogue of Microorganisms (GCM) 10K type strain sequencing project: providing services to taxonomists for standard genome sequencing and annotation.</title>
        <authorList>
            <consortium name="The Broad Institute Genomics Platform"/>
            <consortium name="The Broad Institute Genome Sequencing Center for Infectious Disease"/>
            <person name="Wu L."/>
            <person name="Ma J."/>
        </authorList>
    </citation>
    <scope>NUCLEOTIDE SEQUENCE [LARGE SCALE GENOMIC DNA]</scope>
    <source>
        <strain evidence="3">CGMCC 1.7064</strain>
    </source>
</reference>
<accession>A0ABQ2LYV2</accession>
<dbReference type="Proteomes" id="UP000642509">
    <property type="component" value="Unassembled WGS sequence"/>
</dbReference>